<feature type="compositionally biased region" description="Basic residues" evidence="1">
    <location>
        <begin position="109"/>
        <end position="118"/>
    </location>
</feature>
<evidence type="ECO:0000256" key="1">
    <source>
        <dbReference type="SAM" id="MobiDB-lite"/>
    </source>
</evidence>
<proteinExistence type="predicted"/>
<accession>A0A179GA67</accession>
<dbReference type="Proteomes" id="UP000078240">
    <property type="component" value="Unassembled WGS sequence"/>
</dbReference>
<dbReference type="EMBL" id="LSBH01000009">
    <property type="protein sequence ID" value="OAQ74712.1"/>
    <property type="molecule type" value="Genomic_DNA"/>
</dbReference>
<gene>
    <name evidence="2" type="ORF">VFPBJ_10007</name>
</gene>
<sequence length="152" mass="16426">MWLPRRGVPPAVKKGRWTPSPPGDDHGPGWVGNRRYDVARPPRDRGPGDREEWAVWRALPGPSAPGGSHGMSGPGRCRGPSARDGTADGTAEEMWGPCRAARRAGGYRGRARARRVAGRARPEPARRASHSQSAGKSHVVRRIRSQCAQCAN</sequence>
<organism evidence="2 3">
    <name type="scientific">Purpureocillium lilacinum</name>
    <name type="common">Paecilomyces lilacinus</name>
    <dbReference type="NCBI Taxonomy" id="33203"/>
    <lineage>
        <taxon>Eukaryota</taxon>
        <taxon>Fungi</taxon>
        <taxon>Dikarya</taxon>
        <taxon>Ascomycota</taxon>
        <taxon>Pezizomycotina</taxon>
        <taxon>Sordariomycetes</taxon>
        <taxon>Hypocreomycetidae</taxon>
        <taxon>Hypocreales</taxon>
        <taxon>Ophiocordycipitaceae</taxon>
        <taxon>Purpureocillium</taxon>
    </lineage>
</organism>
<protein>
    <submittedName>
        <fullName evidence="2">Uncharacterized protein</fullName>
    </submittedName>
</protein>
<dbReference type="AlphaFoldDB" id="A0A179GA67"/>
<evidence type="ECO:0000313" key="2">
    <source>
        <dbReference type="EMBL" id="OAQ74712.1"/>
    </source>
</evidence>
<evidence type="ECO:0000313" key="3">
    <source>
        <dbReference type="Proteomes" id="UP000078240"/>
    </source>
</evidence>
<feature type="compositionally biased region" description="Basic and acidic residues" evidence="1">
    <location>
        <begin position="34"/>
        <end position="54"/>
    </location>
</feature>
<name>A0A179GA67_PURLI</name>
<comment type="caution">
    <text evidence="2">The sequence shown here is derived from an EMBL/GenBank/DDBJ whole genome shotgun (WGS) entry which is preliminary data.</text>
</comment>
<reference evidence="2 3" key="1">
    <citation type="submission" date="2016-01" db="EMBL/GenBank/DDBJ databases">
        <title>Biosynthesis of antibiotic leucinostatins and their inhibition on Phytophthora in bio-control Purpureocillium lilacinum.</title>
        <authorList>
            <person name="Wang G."/>
            <person name="Liu Z."/>
            <person name="Lin R."/>
            <person name="Li E."/>
            <person name="Mao Z."/>
            <person name="Ling J."/>
            <person name="Yin W."/>
            <person name="Xie B."/>
        </authorList>
    </citation>
    <scope>NUCLEOTIDE SEQUENCE [LARGE SCALE GENOMIC DNA]</scope>
    <source>
        <strain evidence="2">PLBJ-1</strain>
    </source>
</reference>
<feature type="region of interest" description="Disordered" evidence="1">
    <location>
        <begin position="1"/>
        <end position="140"/>
    </location>
</feature>